<feature type="compositionally biased region" description="Acidic residues" evidence="1">
    <location>
        <begin position="202"/>
        <end position="218"/>
    </location>
</feature>
<keyword evidence="3" id="KW-1185">Reference proteome</keyword>
<reference evidence="2 3" key="1">
    <citation type="journal article" date="2012" name="Eukaryot. Cell">
        <title>Draft genome sequence of Wickerhamomyces ciferrii NRRL Y-1031 F-60-10.</title>
        <authorList>
            <person name="Schneider J."/>
            <person name="Andrea H."/>
            <person name="Blom J."/>
            <person name="Jaenicke S."/>
            <person name="Ruckert C."/>
            <person name="Schorsch C."/>
            <person name="Szczepanowski R."/>
            <person name="Farwick M."/>
            <person name="Goesmann A."/>
            <person name="Puhler A."/>
            <person name="Schaffer S."/>
            <person name="Tauch A."/>
            <person name="Kohler T."/>
            <person name="Brinkrolf K."/>
        </authorList>
    </citation>
    <scope>NUCLEOTIDE SEQUENCE [LARGE SCALE GENOMIC DNA]</scope>
    <source>
        <strain evidence="3">ATCC 14091 / BCRC 22168 / CBS 111 / JCM 3599 / NBRC 0793 / NRRL Y-1031 F-60-10</strain>
    </source>
</reference>
<name>K0KIS3_WICCF</name>
<evidence type="ECO:0000313" key="2">
    <source>
        <dbReference type="EMBL" id="CCH42886.1"/>
    </source>
</evidence>
<proteinExistence type="predicted"/>
<organism evidence="2 3">
    <name type="scientific">Wickerhamomyces ciferrii (strain ATCC 14091 / BCRC 22168 / CBS 111 / JCM 3599 / NBRC 0793 / NRRL Y-1031 F-60-10)</name>
    <name type="common">Yeast</name>
    <name type="synonym">Pichia ciferrii</name>
    <dbReference type="NCBI Taxonomy" id="1206466"/>
    <lineage>
        <taxon>Eukaryota</taxon>
        <taxon>Fungi</taxon>
        <taxon>Dikarya</taxon>
        <taxon>Ascomycota</taxon>
        <taxon>Saccharomycotina</taxon>
        <taxon>Saccharomycetes</taxon>
        <taxon>Phaffomycetales</taxon>
        <taxon>Wickerhamomycetaceae</taxon>
        <taxon>Wickerhamomyces</taxon>
    </lineage>
</organism>
<feature type="region of interest" description="Disordered" evidence="1">
    <location>
        <begin position="53"/>
        <end position="98"/>
    </location>
</feature>
<dbReference type="HOGENOM" id="CLU_877735_0_0_1"/>
<feature type="compositionally biased region" description="Basic and acidic residues" evidence="1">
    <location>
        <begin position="190"/>
        <end position="201"/>
    </location>
</feature>
<dbReference type="EMBL" id="CAIF01000055">
    <property type="protein sequence ID" value="CCH42886.1"/>
    <property type="molecule type" value="Genomic_DNA"/>
</dbReference>
<dbReference type="InParanoid" id="K0KIS3"/>
<sequence length="317" mass="36553">MQLKKKISKQIKKTIDLLNIYDLYHQNVDITSTNDRQNVIEVLSKYRKQFDKSRKKDQLKGKINYKSTNKRPKNELTKNNELKKSKKLDPSNENQQEIDQDNVKSFEELSNVTPAQMFYSQSLNQQPPLNTPPTYHFQQHYQMTSLPPQRYAPPPHPQPVYHTYPTYNNTPNNFPFSPVPSSHSSQNEANEEHQTSQRSLEEESSSSEEENSNEENDYDTLVKTAKDIRSKGALTKAYISEIQCVKAIKSHKMCGYNGYKLLLRHKKSTKTLLIASLRQLARIDVDTFLNLCKLGGIVPPYGAILKVEDQFLGKSNE</sequence>
<accession>K0KIS3</accession>
<protein>
    <submittedName>
        <fullName evidence="2">Uncharacterized protein</fullName>
    </submittedName>
</protein>
<evidence type="ECO:0000313" key="3">
    <source>
        <dbReference type="Proteomes" id="UP000009328"/>
    </source>
</evidence>
<feature type="region of interest" description="Disordered" evidence="1">
    <location>
        <begin position="146"/>
        <end position="221"/>
    </location>
</feature>
<comment type="caution">
    <text evidence="2">The sequence shown here is derived from an EMBL/GenBank/DDBJ whole genome shotgun (WGS) entry which is preliminary data.</text>
</comment>
<feature type="compositionally biased region" description="Low complexity" evidence="1">
    <location>
        <begin position="159"/>
        <end position="185"/>
    </location>
</feature>
<feature type="compositionally biased region" description="Basic and acidic residues" evidence="1">
    <location>
        <begin position="72"/>
        <end position="90"/>
    </location>
</feature>
<gene>
    <name evidence="2" type="ORF">BN7_2431</name>
</gene>
<evidence type="ECO:0000256" key="1">
    <source>
        <dbReference type="SAM" id="MobiDB-lite"/>
    </source>
</evidence>
<dbReference type="Proteomes" id="UP000009328">
    <property type="component" value="Unassembled WGS sequence"/>
</dbReference>
<dbReference type="AlphaFoldDB" id="K0KIS3"/>